<dbReference type="EMBL" id="BPQB01000044">
    <property type="protein sequence ID" value="GJE94956.1"/>
    <property type="molecule type" value="Genomic_DNA"/>
</dbReference>
<gene>
    <name evidence="3" type="ORF">PsYK624_111320</name>
</gene>
<comment type="caution">
    <text evidence="3">The sequence shown here is derived from an EMBL/GenBank/DDBJ whole genome shotgun (WGS) entry which is preliminary data.</text>
</comment>
<sequence length="178" mass="17280">MDISGTNTFDVNAAKSFAASNDTMFSATPSASSTAVSSSASSSASLASSASSTSSSTSSTTSTTSSGTAQTASAAASAPHKSTTAAIAGGAAGGAVLVAAALALVLWRRRARRSSARTLEPGVVHGAEYCPAPGVPSDTSSKVYNPDDPSTFPGPPMRALPYAGGRPAPAGYSGAAEI</sequence>
<evidence type="ECO:0000313" key="3">
    <source>
        <dbReference type="EMBL" id="GJE94956.1"/>
    </source>
</evidence>
<keyword evidence="2" id="KW-0812">Transmembrane</keyword>
<evidence type="ECO:0000256" key="1">
    <source>
        <dbReference type="SAM" id="MobiDB-lite"/>
    </source>
</evidence>
<organism evidence="3 4">
    <name type="scientific">Phanerochaete sordida</name>
    <dbReference type="NCBI Taxonomy" id="48140"/>
    <lineage>
        <taxon>Eukaryota</taxon>
        <taxon>Fungi</taxon>
        <taxon>Dikarya</taxon>
        <taxon>Basidiomycota</taxon>
        <taxon>Agaricomycotina</taxon>
        <taxon>Agaricomycetes</taxon>
        <taxon>Polyporales</taxon>
        <taxon>Phanerochaetaceae</taxon>
        <taxon>Phanerochaete</taxon>
    </lineage>
</organism>
<keyword evidence="4" id="KW-1185">Reference proteome</keyword>
<dbReference type="AlphaFoldDB" id="A0A9P3GHC8"/>
<dbReference type="Proteomes" id="UP000703269">
    <property type="component" value="Unassembled WGS sequence"/>
</dbReference>
<feature type="region of interest" description="Disordered" evidence="1">
    <location>
        <begin position="46"/>
        <end position="68"/>
    </location>
</feature>
<feature type="region of interest" description="Disordered" evidence="1">
    <location>
        <begin position="134"/>
        <end position="178"/>
    </location>
</feature>
<proteinExistence type="predicted"/>
<protein>
    <submittedName>
        <fullName evidence="3">Uncharacterized protein</fullName>
    </submittedName>
</protein>
<name>A0A9P3GHC8_9APHY</name>
<accession>A0A9P3GHC8</accession>
<keyword evidence="2" id="KW-1133">Transmembrane helix</keyword>
<keyword evidence="2" id="KW-0472">Membrane</keyword>
<feature type="transmembrane region" description="Helical" evidence="2">
    <location>
        <begin position="85"/>
        <end position="107"/>
    </location>
</feature>
<evidence type="ECO:0000256" key="2">
    <source>
        <dbReference type="SAM" id="Phobius"/>
    </source>
</evidence>
<evidence type="ECO:0000313" key="4">
    <source>
        <dbReference type="Proteomes" id="UP000703269"/>
    </source>
</evidence>
<reference evidence="3 4" key="1">
    <citation type="submission" date="2021-08" db="EMBL/GenBank/DDBJ databases">
        <title>Draft Genome Sequence of Phanerochaete sordida strain YK-624.</title>
        <authorList>
            <person name="Mori T."/>
            <person name="Dohra H."/>
            <person name="Suzuki T."/>
            <person name="Kawagishi H."/>
            <person name="Hirai H."/>
        </authorList>
    </citation>
    <scope>NUCLEOTIDE SEQUENCE [LARGE SCALE GENOMIC DNA]</scope>
    <source>
        <strain evidence="3 4">YK-624</strain>
    </source>
</reference>